<evidence type="ECO:0000313" key="1">
    <source>
        <dbReference type="EMBL" id="MCX2563982.1"/>
    </source>
</evidence>
<dbReference type="Proteomes" id="UP001301152">
    <property type="component" value="Unassembled WGS sequence"/>
</dbReference>
<dbReference type="SUPFAM" id="SSF55729">
    <property type="entry name" value="Acyl-CoA N-acyltransferases (Nat)"/>
    <property type="match status" value="1"/>
</dbReference>
<gene>
    <name evidence="1" type="ORF">OQ497_08430</name>
</gene>
<protein>
    <submittedName>
        <fullName evidence="1">GNAT family N-acetyltransferase</fullName>
    </submittedName>
</protein>
<organism evidence="1 2">
    <name type="scientific">Acetobacter thailandicus</name>
    <dbReference type="NCBI Taxonomy" id="1502842"/>
    <lineage>
        <taxon>Bacteria</taxon>
        <taxon>Pseudomonadati</taxon>
        <taxon>Pseudomonadota</taxon>
        <taxon>Alphaproteobacteria</taxon>
        <taxon>Acetobacterales</taxon>
        <taxon>Acetobacteraceae</taxon>
        <taxon>Acetobacter</taxon>
    </lineage>
</organism>
<proteinExistence type="predicted"/>
<name>A0ABT3QFB5_9PROT</name>
<accession>A0ABT3QFB5</accession>
<comment type="caution">
    <text evidence="1">The sequence shown here is derived from an EMBL/GenBank/DDBJ whole genome shotgun (WGS) entry which is preliminary data.</text>
</comment>
<evidence type="ECO:0000313" key="2">
    <source>
        <dbReference type="Proteomes" id="UP001301152"/>
    </source>
</evidence>
<dbReference type="EMBL" id="JAPIUZ010000003">
    <property type="protein sequence ID" value="MCX2563982.1"/>
    <property type="molecule type" value="Genomic_DNA"/>
</dbReference>
<keyword evidence="2" id="KW-1185">Reference proteome</keyword>
<dbReference type="InterPro" id="IPR016181">
    <property type="entry name" value="Acyl_CoA_acyltransferase"/>
</dbReference>
<reference evidence="1 2" key="1">
    <citation type="submission" date="2022-11" db="EMBL/GenBank/DDBJ databases">
        <title>Genome sequencing of Acetobacter type strain.</title>
        <authorList>
            <person name="Heo J."/>
            <person name="Lee D."/>
            <person name="Han B.-H."/>
            <person name="Hong S.-B."/>
            <person name="Kwon S.-W."/>
        </authorList>
    </citation>
    <scope>NUCLEOTIDE SEQUENCE [LARGE SCALE GENOMIC DNA]</scope>
    <source>
        <strain evidence="1 2">KACC 21253</strain>
    </source>
</reference>
<dbReference type="RefSeq" id="WP_233133332.1">
    <property type="nucleotide sequence ID" value="NZ_JAERKZ010000001.1"/>
</dbReference>
<sequence>MKVVVTFMRMLKAPSGQAPVLPDGWEIVPSVSVSVAEYRRLHHRVGAEYCWWMRQAQPDAALERLLASGNLQIGYLLKNGAVRGFFELDLSNIQFINLNYFGLFPEVIGAGVGRRFLDAVIRLAWSYYPVMLQVNTCSADHPRALPLYRDAGFEVFRELEEVWPVPQRLGLIIPERFRI</sequence>
<dbReference type="Gene3D" id="3.40.630.30">
    <property type="match status" value="1"/>
</dbReference>